<evidence type="ECO:0000313" key="3">
    <source>
        <dbReference type="Proteomes" id="UP000221506"/>
    </source>
</evidence>
<name>A0A1W6DYN5_9CAUD</name>
<evidence type="ECO:0000256" key="1">
    <source>
        <dbReference type="SAM" id="Coils"/>
    </source>
</evidence>
<dbReference type="EMBL" id="KY914485">
    <property type="protein sequence ID" value="ARK07882.1"/>
    <property type="molecule type" value="Genomic_DNA"/>
</dbReference>
<evidence type="ECO:0008006" key="4">
    <source>
        <dbReference type="Google" id="ProtNLM"/>
    </source>
</evidence>
<proteinExistence type="predicted"/>
<gene>
    <name evidence="2" type="ORF">phiA829_062</name>
</gene>
<evidence type="ECO:0000313" key="2">
    <source>
        <dbReference type="EMBL" id="ARK07882.1"/>
    </source>
</evidence>
<organism evidence="2 3">
    <name type="scientific">Aeromonas phage phiA8-29</name>
    <dbReference type="NCBI Taxonomy" id="1978922"/>
    <lineage>
        <taxon>Viruses</taxon>
        <taxon>Duplodnaviria</taxon>
        <taxon>Heunggongvirae</taxon>
        <taxon>Uroviricota</taxon>
        <taxon>Caudoviricetes</taxon>
        <taxon>Pantevenvirales</taxon>
        <taxon>Ackermannviridae</taxon>
        <taxon>Tedavirus</taxon>
        <taxon>Tedavirus A829</taxon>
    </lineage>
</organism>
<reference evidence="2 3" key="1">
    <citation type="submission" date="2017-04" db="EMBL/GenBank/DDBJ databases">
        <title>Complete genome sequence and characterization of temperature-dependent bacteriophage phiA8-29 infecting Aeromonas.</title>
        <authorList>
            <person name="He Y."/>
            <person name="Yang H."/>
        </authorList>
    </citation>
    <scope>NUCLEOTIDE SEQUENCE [LARGE SCALE GENOMIC DNA]</scope>
</reference>
<keyword evidence="1" id="KW-0175">Coiled coil</keyword>
<protein>
    <recommendedName>
        <fullName evidence="4">Tail length tape measure protein</fullName>
    </recommendedName>
</protein>
<feature type="coiled-coil region" evidence="1">
    <location>
        <begin position="103"/>
        <end position="130"/>
    </location>
</feature>
<dbReference type="Proteomes" id="UP000221506">
    <property type="component" value="Segment"/>
</dbReference>
<sequence>MADDLKDLASRIQRAKEQKNALTKKDLDDLADRIAEAGKESRIDPKELANVIARSTATSISSRIPSIKDIAGAFLNSTPILRIATSLFTKSFRSVDDILSGARVDQSKEAEKLLKEIERIRSEMSQEEKFMGGHYDYEKTVMNEQTEILKDMLTQAKILNGITQDEEKRQGLQRLQALDNKDKDLTLPTNPNESTDKLLGKMLVLQERSLAMSILQSIGGFFTGFGSMLTGLLGGLLTGGGITALLGSVAKGVGFLGRLAGPVGLFVAGAYEFYEGFQNAAKFLGDENTSIMDKLQYAGLHLVSSILAPYDWAVEYFTGEESNVRDKFEKMAWDFHESVIAYIQPALDMGLDAMKWIGSVVGDVFKGINMDTKLVDLPGIMADNITGLFIRAWNSIDIDAVTSKVSAKLQEGEDFATNLYESILKTTTDWFKTLYDNMLEWIASGLEENLGSTFGGFLAGKTRDLKTEGNAPTQKTEEGLWTGLGERALEATKDWFGGVQETLSESVRDYNTAMSKNAAEAAMRANAKESQRNSQYNPDTMTRERAPALTVPPVVQQNNVSNTTTNVSRGMQVDPPGYGYRNLIPSI</sequence>
<accession>A0A1W6DYN5</accession>
<keyword evidence="3" id="KW-1185">Reference proteome</keyword>